<dbReference type="OMA" id="ICCERIR"/>
<evidence type="ECO:0000256" key="5">
    <source>
        <dbReference type="SAM" id="MobiDB-lite"/>
    </source>
</evidence>
<keyword evidence="3" id="KW-0862">Zinc</keyword>
<dbReference type="PROSITE" id="PS00518">
    <property type="entry name" value="ZF_RING_1"/>
    <property type="match status" value="1"/>
</dbReference>
<feature type="compositionally biased region" description="Basic residues" evidence="5">
    <location>
        <begin position="395"/>
        <end position="428"/>
    </location>
</feature>
<dbReference type="Pfam" id="PF00628">
    <property type="entry name" value="PHD"/>
    <property type="match status" value="1"/>
</dbReference>
<dbReference type="PANTHER" id="PTHR12618:SF20">
    <property type="entry name" value="PHD AND RING FINGER DOMAIN-CONTAINING PROTEIN 1"/>
    <property type="match status" value="1"/>
</dbReference>
<dbReference type="Pfam" id="PF13639">
    <property type="entry name" value="zf-RING_2"/>
    <property type="match status" value="1"/>
</dbReference>
<dbReference type="Proteomes" id="UP000318571">
    <property type="component" value="Chromosome 6"/>
</dbReference>
<proteinExistence type="predicted"/>
<name>A0A553PQJ9_TIGCA</name>
<accession>A0A553PQJ9</accession>
<feature type="region of interest" description="Disordered" evidence="5">
    <location>
        <begin position="548"/>
        <end position="703"/>
    </location>
</feature>
<dbReference type="PANTHER" id="PTHR12618">
    <property type="entry name" value="PHD AND RING FINGER DOMAIN-CONTAINING PROTEIN 1"/>
    <property type="match status" value="1"/>
</dbReference>
<feature type="compositionally biased region" description="Basic and acidic residues" evidence="5">
    <location>
        <begin position="634"/>
        <end position="651"/>
    </location>
</feature>
<feature type="compositionally biased region" description="Basic residues" evidence="5">
    <location>
        <begin position="359"/>
        <end position="385"/>
    </location>
</feature>
<feature type="domain" description="PHD-type" evidence="6">
    <location>
        <begin position="246"/>
        <end position="296"/>
    </location>
</feature>
<feature type="compositionally biased region" description="Low complexity" evidence="5">
    <location>
        <begin position="92"/>
        <end position="103"/>
    </location>
</feature>
<dbReference type="OrthoDB" id="1935339at2759"/>
<comment type="caution">
    <text evidence="8">The sequence shown here is derived from an EMBL/GenBank/DDBJ whole genome shotgun (WGS) entry which is preliminary data.</text>
</comment>
<dbReference type="SMART" id="SM00184">
    <property type="entry name" value="RING"/>
    <property type="match status" value="2"/>
</dbReference>
<evidence type="ECO:0000313" key="8">
    <source>
        <dbReference type="EMBL" id="TRY79945.1"/>
    </source>
</evidence>
<evidence type="ECO:0000259" key="6">
    <source>
        <dbReference type="PROSITE" id="PS50016"/>
    </source>
</evidence>
<feature type="compositionally biased region" description="Acidic residues" evidence="5">
    <location>
        <begin position="1"/>
        <end position="15"/>
    </location>
</feature>
<dbReference type="InterPro" id="IPR017907">
    <property type="entry name" value="Znf_RING_CS"/>
</dbReference>
<protein>
    <recommendedName>
        <fullName evidence="10">PHD and RING finger domain-containing protein 1</fullName>
    </recommendedName>
</protein>
<dbReference type="PROSITE" id="PS50089">
    <property type="entry name" value="ZF_RING_2"/>
    <property type="match status" value="1"/>
</dbReference>
<dbReference type="InterPro" id="IPR019787">
    <property type="entry name" value="Znf_PHD-finger"/>
</dbReference>
<dbReference type="EMBL" id="VCGU01000002">
    <property type="protein sequence ID" value="TRY79945.1"/>
    <property type="molecule type" value="Genomic_DNA"/>
</dbReference>
<evidence type="ECO:0008006" key="10">
    <source>
        <dbReference type="Google" id="ProtNLM"/>
    </source>
</evidence>
<feature type="compositionally biased region" description="Low complexity" evidence="5">
    <location>
        <begin position="666"/>
        <end position="701"/>
    </location>
</feature>
<feature type="compositionally biased region" description="Basic and acidic residues" evidence="5">
    <location>
        <begin position="429"/>
        <end position="439"/>
    </location>
</feature>
<dbReference type="InterPro" id="IPR001965">
    <property type="entry name" value="Znf_PHD"/>
</dbReference>
<dbReference type="SUPFAM" id="SSF57850">
    <property type="entry name" value="RING/U-box"/>
    <property type="match status" value="1"/>
</dbReference>
<keyword evidence="2 4" id="KW-0863">Zinc-finger</keyword>
<dbReference type="GO" id="GO:0008270">
    <property type="term" value="F:zinc ion binding"/>
    <property type="evidence" value="ECO:0007669"/>
    <property type="project" value="UniProtKB-KW"/>
</dbReference>
<organism evidence="8 9">
    <name type="scientific">Tigriopus californicus</name>
    <name type="common">Marine copepod</name>
    <dbReference type="NCBI Taxonomy" id="6832"/>
    <lineage>
        <taxon>Eukaryota</taxon>
        <taxon>Metazoa</taxon>
        <taxon>Ecdysozoa</taxon>
        <taxon>Arthropoda</taxon>
        <taxon>Crustacea</taxon>
        <taxon>Multicrustacea</taxon>
        <taxon>Hexanauplia</taxon>
        <taxon>Copepoda</taxon>
        <taxon>Harpacticoida</taxon>
        <taxon>Harpacticidae</taxon>
        <taxon>Tigriopus</taxon>
    </lineage>
</organism>
<evidence type="ECO:0000256" key="2">
    <source>
        <dbReference type="ARBA" id="ARBA00022771"/>
    </source>
</evidence>
<sequence>MSWSSDFDDDDDDGDTSSVDSTLMSSDDDDEDMEESLEEDEDDEDEEDGTLSDLAGGFSSDASDFHDTPMRTRPPPRTRRPPRPQPPAGLRPSSSESSDPGSPIVARRAKRAQARKKAIVSSSENEADEAEPRPGPSSGLAGTGAQPEADGSSSSDDTGQTECCSICLLKLKGQEIGVPDACEHRYCAECLIEWSENVSTCPIDRRNMRRIQIWQAGQKVRVHKVQKRSTVELTPQDVAGNYFDDTCFCEFCGSGENAHTLLLCDGCDLGYHMVCLEPPLARIPQGRWFCPTCQKAGIGRAPVSRTRLPTPPRFDEFRDTDDSFVVEDGDLDESWRRELDSSFVVPRTVETERIQKRVQQIRRKKAQTKRKTTKRTPKKRRKRKTTTTTASASSSKKKRSSTTTRRKKTSSSRKTKGKGKGKGKSSQRRKPDATEDRAEGTTAPLSLFGRKNDLDFCGDESIYFPENPQPSTSSGVRPRHPDMTHSRAAKILEMSQKAPPKTPEASSSSTMDLLGSIMASQAATLNTHGSQTVSTKLKEVYTKPEGIEQAPLEKCKSPPISRPPYRKTSSSSAVTIASPKETLSKLARIKEHTSQSIKSLSTSIKDKKNSHETNTGESKDLTRIVSKRSSAYHSESKDFSQMESKKIKLEQDAVTFDPTKRSYEPSVSRPSTSSLSSSSVSSSSSSAENSSRSAPFSSSSSLERKTQKLTEISLVVKKYLKPFHERGTISKADYKFVLKKSVEKIFSSHSNRLQPEKVESLVNAYVKGINISY</sequence>
<dbReference type="SUPFAM" id="SSF57903">
    <property type="entry name" value="FYVE/PHD zinc finger"/>
    <property type="match status" value="1"/>
</dbReference>
<feature type="region of interest" description="Disordered" evidence="5">
    <location>
        <begin position="1"/>
        <end position="159"/>
    </location>
</feature>
<dbReference type="Pfam" id="PF23030">
    <property type="entry name" value="SCAF11-like_C"/>
    <property type="match status" value="1"/>
</dbReference>
<gene>
    <name evidence="8" type="ORF">TCAL_06007</name>
</gene>
<keyword evidence="9" id="KW-1185">Reference proteome</keyword>
<dbReference type="InterPro" id="IPR047157">
    <property type="entry name" value="PHRF1/Atg35"/>
</dbReference>
<keyword evidence="1" id="KW-0479">Metal-binding</keyword>
<dbReference type="InterPro" id="IPR011011">
    <property type="entry name" value="Znf_FYVE_PHD"/>
</dbReference>
<dbReference type="CDD" id="cd15545">
    <property type="entry name" value="PHD_BAZ2A_like"/>
    <property type="match status" value="1"/>
</dbReference>
<dbReference type="InterPro" id="IPR057031">
    <property type="entry name" value="SFR19-like_C"/>
</dbReference>
<evidence type="ECO:0000256" key="4">
    <source>
        <dbReference type="PROSITE-ProRule" id="PRU00175"/>
    </source>
</evidence>
<feature type="compositionally biased region" description="Acidic residues" evidence="5">
    <location>
        <begin position="26"/>
        <end position="50"/>
    </location>
</feature>
<dbReference type="InterPro" id="IPR013083">
    <property type="entry name" value="Znf_RING/FYVE/PHD"/>
</dbReference>
<dbReference type="PROSITE" id="PS50016">
    <property type="entry name" value="ZF_PHD_2"/>
    <property type="match status" value="1"/>
</dbReference>
<reference evidence="8 9" key="1">
    <citation type="journal article" date="2018" name="Nat. Ecol. Evol.">
        <title>Genomic signatures of mitonuclear coevolution across populations of Tigriopus californicus.</title>
        <authorList>
            <person name="Barreto F.S."/>
            <person name="Watson E.T."/>
            <person name="Lima T.G."/>
            <person name="Willett C.S."/>
            <person name="Edmands S."/>
            <person name="Li W."/>
            <person name="Burton R.S."/>
        </authorList>
    </citation>
    <scope>NUCLEOTIDE SEQUENCE [LARGE SCALE GENOMIC DNA]</scope>
    <source>
        <strain evidence="8 9">San Diego</strain>
    </source>
</reference>
<feature type="domain" description="RING-type" evidence="7">
    <location>
        <begin position="164"/>
        <end position="205"/>
    </location>
</feature>
<dbReference type="AlphaFoldDB" id="A0A553PQJ9"/>
<evidence type="ECO:0000259" key="7">
    <source>
        <dbReference type="PROSITE" id="PS50089"/>
    </source>
</evidence>
<feature type="region of interest" description="Disordered" evidence="5">
    <location>
        <begin position="355"/>
        <end position="487"/>
    </location>
</feature>
<dbReference type="SMART" id="SM00249">
    <property type="entry name" value="PHD"/>
    <property type="match status" value="1"/>
</dbReference>
<evidence type="ECO:0000256" key="3">
    <source>
        <dbReference type="ARBA" id="ARBA00022833"/>
    </source>
</evidence>
<dbReference type="Gene3D" id="3.30.40.10">
    <property type="entry name" value="Zinc/RING finger domain, C3HC4 (zinc finger)"/>
    <property type="match status" value="2"/>
</dbReference>
<evidence type="ECO:0000256" key="1">
    <source>
        <dbReference type="ARBA" id="ARBA00022723"/>
    </source>
</evidence>
<evidence type="ECO:0000313" key="9">
    <source>
        <dbReference type="Proteomes" id="UP000318571"/>
    </source>
</evidence>
<feature type="compositionally biased region" description="Basic residues" evidence="5">
    <location>
        <begin position="107"/>
        <end position="118"/>
    </location>
</feature>
<feature type="compositionally biased region" description="Polar residues" evidence="5">
    <location>
        <begin position="594"/>
        <end position="603"/>
    </location>
</feature>
<feature type="compositionally biased region" description="Low complexity" evidence="5">
    <location>
        <begin position="16"/>
        <end position="25"/>
    </location>
</feature>
<dbReference type="InterPro" id="IPR001841">
    <property type="entry name" value="Znf_RING"/>
</dbReference>